<dbReference type="SUPFAM" id="SSF46894">
    <property type="entry name" value="C-terminal effector domain of the bipartite response regulators"/>
    <property type="match status" value="1"/>
</dbReference>
<dbReference type="SMART" id="SM00421">
    <property type="entry name" value="HTH_LUXR"/>
    <property type="match status" value="1"/>
</dbReference>
<keyword evidence="1" id="KW-0805">Transcription regulation</keyword>
<evidence type="ECO:0000256" key="2">
    <source>
        <dbReference type="ARBA" id="ARBA00023125"/>
    </source>
</evidence>
<dbReference type="GO" id="GO:0006355">
    <property type="term" value="P:regulation of DNA-templated transcription"/>
    <property type="evidence" value="ECO:0007669"/>
    <property type="project" value="InterPro"/>
</dbReference>
<keyword evidence="3" id="KW-0804">Transcription</keyword>
<dbReference type="PROSITE" id="PS50043">
    <property type="entry name" value="HTH_LUXR_2"/>
    <property type="match status" value="1"/>
</dbReference>
<dbReference type="CDD" id="cd06170">
    <property type="entry name" value="LuxR_C_like"/>
    <property type="match status" value="1"/>
</dbReference>
<dbReference type="InterPro" id="IPR011006">
    <property type="entry name" value="CheY-like_superfamily"/>
</dbReference>
<dbReference type="InterPro" id="IPR016032">
    <property type="entry name" value="Sig_transdc_resp-reg_C-effctor"/>
</dbReference>
<dbReference type="Gene3D" id="3.40.50.2300">
    <property type="match status" value="1"/>
</dbReference>
<organism evidence="5 6">
    <name type="scientific">Mycolicibacterium litorale</name>
    <dbReference type="NCBI Taxonomy" id="758802"/>
    <lineage>
        <taxon>Bacteria</taxon>
        <taxon>Bacillati</taxon>
        <taxon>Actinomycetota</taxon>
        <taxon>Actinomycetes</taxon>
        <taxon>Mycobacteriales</taxon>
        <taxon>Mycobacteriaceae</taxon>
        <taxon>Mycolicibacterium</taxon>
    </lineage>
</organism>
<dbReference type="PANTHER" id="PTHR43214">
    <property type="entry name" value="TWO-COMPONENT RESPONSE REGULATOR"/>
    <property type="match status" value="1"/>
</dbReference>
<dbReference type="PRINTS" id="PR00038">
    <property type="entry name" value="HTHLUXR"/>
</dbReference>
<evidence type="ECO:0000256" key="1">
    <source>
        <dbReference type="ARBA" id="ARBA00023015"/>
    </source>
</evidence>
<reference evidence="5 6" key="1">
    <citation type="submission" date="2020-07" db="EMBL/GenBank/DDBJ databases">
        <title>Complete genome sequence of Mycolicibacterium litorale like strain isolated from cardiac implantable electronic device infection.</title>
        <authorList>
            <person name="Fukano H."/>
            <person name="Miyama H."/>
            <person name="Hoshino Y."/>
        </authorList>
    </citation>
    <scope>NUCLEOTIDE SEQUENCE [LARGE SCALE GENOMIC DNA]</scope>
    <source>
        <strain evidence="5 6">NIIDNTM18</strain>
    </source>
</reference>
<gene>
    <name evidence="5" type="ORF">NIIDNTM18_04810</name>
</gene>
<dbReference type="EMBL" id="AP023287">
    <property type="protein sequence ID" value="BCI51203.1"/>
    <property type="molecule type" value="Genomic_DNA"/>
</dbReference>
<accession>A0A6S6NVW2</accession>
<keyword evidence="2" id="KW-0238">DNA-binding</keyword>
<evidence type="ECO:0000256" key="3">
    <source>
        <dbReference type="ARBA" id="ARBA00023163"/>
    </source>
</evidence>
<dbReference type="Pfam" id="PF00196">
    <property type="entry name" value="GerE"/>
    <property type="match status" value="1"/>
</dbReference>
<proteinExistence type="predicted"/>
<evidence type="ECO:0000313" key="5">
    <source>
        <dbReference type="EMBL" id="BCI51203.1"/>
    </source>
</evidence>
<name>A0A6S6NVW2_9MYCO</name>
<dbReference type="Proteomes" id="UP000515734">
    <property type="component" value="Chromosome"/>
</dbReference>
<feature type="domain" description="HTH luxR-type" evidence="4">
    <location>
        <begin position="88"/>
        <end position="159"/>
    </location>
</feature>
<dbReference type="PROSITE" id="PS00622">
    <property type="entry name" value="HTH_LUXR_1"/>
    <property type="match status" value="1"/>
</dbReference>
<dbReference type="PANTHER" id="PTHR43214:SF24">
    <property type="entry name" value="TRANSCRIPTIONAL REGULATORY PROTEIN NARL-RELATED"/>
    <property type="match status" value="1"/>
</dbReference>
<dbReference type="AlphaFoldDB" id="A0A6S6NVW2"/>
<evidence type="ECO:0000259" key="4">
    <source>
        <dbReference type="PROSITE" id="PS50043"/>
    </source>
</evidence>
<dbReference type="InterPro" id="IPR039420">
    <property type="entry name" value="WalR-like"/>
</dbReference>
<dbReference type="GO" id="GO:0003677">
    <property type="term" value="F:DNA binding"/>
    <property type="evidence" value="ECO:0007669"/>
    <property type="project" value="UniProtKB-KW"/>
</dbReference>
<dbReference type="InterPro" id="IPR000792">
    <property type="entry name" value="Tscrpt_reg_LuxR_C"/>
</dbReference>
<sequence>MPPHHTSDGIDVARVVQRELPDTAILVLSAHIDAHHAKELLREGKPIGYLLKSRIADIRDFLQAVDRVANGESVLDPLLVQELVAKRHADPLERLSRREREVLVLMAEGLSNGGIARRLYVAEATVEKHVRNVLTKLDLPDIGDQHRRVQAVVIYLESR</sequence>
<protein>
    <recommendedName>
        <fullName evidence="4">HTH luxR-type domain-containing protein</fullName>
    </recommendedName>
</protein>
<evidence type="ECO:0000313" key="6">
    <source>
        <dbReference type="Proteomes" id="UP000515734"/>
    </source>
</evidence>
<dbReference type="SUPFAM" id="SSF52172">
    <property type="entry name" value="CheY-like"/>
    <property type="match status" value="1"/>
</dbReference>